<dbReference type="Proteomes" id="UP000185783">
    <property type="component" value="Unassembled WGS sequence"/>
</dbReference>
<sequence>MIKDQTLDIAMDEEVEEVEVSDADIRRLALGFIHEAWEEGLSHGIDSAAMAHAALFTAMMDLVSMFGEEAVTKFAEEIPTRVARGDYSLDRNLH</sequence>
<dbReference type="RefSeq" id="WP_028482593.1">
    <property type="nucleotide sequence ID" value="NZ_LVVZ01000041.1"/>
</dbReference>
<dbReference type="AlphaFoldDB" id="A0A1U7JCS8"/>
<proteinExistence type="predicted"/>
<protein>
    <submittedName>
        <fullName evidence="1">Uncharacterized protein</fullName>
    </submittedName>
</protein>
<organism evidence="1 2">
    <name type="scientific">Pseudovibrio exalbescens</name>
    <dbReference type="NCBI Taxonomy" id="197461"/>
    <lineage>
        <taxon>Bacteria</taxon>
        <taxon>Pseudomonadati</taxon>
        <taxon>Pseudomonadota</taxon>
        <taxon>Alphaproteobacteria</taxon>
        <taxon>Hyphomicrobiales</taxon>
        <taxon>Stappiaceae</taxon>
        <taxon>Pseudovibrio</taxon>
    </lineage>
</organism>
<accession>A0A1U7JCS8</accession>
<dbReference type="EMBL" id="LVVZ01000041">
    <property type="protein sequence ID" value="OKL42560.1"/>
    <property type="molecule type" value="Genomic_DNA"/>
</dbReference>
<dbReference type="OrthoDB" id="9809513at2"/>
<name>A0A1U7JCS8_9HYPH</name>
<evidence type="ECO:0000313" key="2">
    <source>
        <dbReference type="Proteomes" id="UP000185783"/>
    </source>
</evidence>
<reference evidence="1 2" key="1">
    <citation type="submission" date="2016-03" db="EMBL/GenBank/DDBJ databases">
        <title>Genome sequence of Nesiotobacter sp. nov., a moderately halophilic alphaproteobacterium isolated from the Yellow Sea, China.</title>
        <authorList>
            <person name="Zhang G."/>
            <person name="Zhang R."/>
        </authorList>
    </citation>
    <scope>NUCLEOTIDE SEQUENCE [LARGE SCALE GENOMIC DNA]</scope>
    <source>
        <strain evidence="1 2">WB1-6</strain>
    </source>
</reference>
<dbReference type="STRING" id="197461.A3843_18040"/>
<comment type="caution">
    <text evidence="1">The sequence shown here is derived from an EMBL/GenBank/DDBJ whole genome shotgun (WGS) entry which is preliminary data.</text>
</comment>
<gene>
    <name evidence="1" type="ORF">A3843_18040</name>
</gene>
<evidence type="ECO:0000313" key="1">
    <source>
        <dbReference type="EMBL" id="OKL42560.1"/>
    </source>
</evidence>
<keyword evidence="2" id="KW-1185">Reference proteome</keyword>